<dbReference type="EMBL" id="JAVFKY010000001">
    <property type="protein sequence ID" value="KAK5582905.1"/>
    <property type="molecule type" value="Genomic_DNA"/>
</dbReference>
<keyword evidence="7" id="KW-1185">Reference proteome</keyword>
<dbReference type="GO" id="GO:0000338">
    <property type="term" value="P:protein deneddylation"/>
    <property type="evidence" value="ECO:0007669"/>
    <property type="project" value="TreeGrafter"/>
</dbReference>
<protein>
    <recommendedName>
        <fullName evidence="5">Ubiquitin-like protease family profile domain-containing protein</fullName>
    </recommendedName>
</protein>
<comment type="similarity">
    <text evidence="1">Belongs to the peptidase C48 family.</text>
</comment>
<dbReference type="PANTHER" id="PTHR46468:SF1">
    <property type="entry name" value="SENTRIN-SPECIFIC PROTEASE 8"/>
    <property type="match status" value="1"/>
</dbReference>
<dbReference type="PROSITE" id="PS50600">
    <property type="entry name" value="ULP_PROTEASE"/>
    <property type="match status" value="1"/>
</dbReference>
<evidence type="ECO:0000256" key="2">
    <source>
        <dbReference type="ARBA" id="ARBA00022670"/>
    </source>
</evidence>
<proteinExistence type="inferred from homology"/>
<keyword evidence="4" id="KW-0788">Thiol protease</keyword>
<dbReference type="AlphaFoldDB" id="A0AAN7Z3E0"/>
<name>A0AAN7Z3E0_9MYCE</name>
<reference evidence="6 7" key="1">
    <citation type="submission" date="2023-11" db="EMBL/GenBank/DDBJ databases">
        <title>Dfirmibasis_genome.</title>
        <authorList>
            <person name="Edelbroek B."/>
            <person name="Kjellin J."/>
            <person name="Jerlstrom-Hultqvist J."/>
            <person name="Soderbom F."/>
        </authorList>
    </citation>
    <scope>NUCLEOTIDE SEQUENCE [LARGE SCALE GENOMIC DNA]</scope>
    <source>
        <strain evidence="6 7">TNS-C-14</strain>
    </source>
</reference>
<dbReference type="InterPro" id="IPR003653">
    <property type="entry name" value="Peptidase_C48_C"/>
</dbReference>
<dbReference type="GO" id="GO:0006508">
    <property type="term" value="P:proteolysis"/>
    <property type="evidence" value="ECO:0007669"/>
    <property type="project" value="UniProtKB-KW"/>
</dbReference>
<dbReference type="PANTHER" id="PTHR46468">
    <property type="entry name" value="SENTRIN-SPECIFIC PROTEASE 8"/>
    <property type="match status" value="1"/>
</dbReference>
<accession>A0AAN7Z3E0</accession>
<gene>
    <name evidence="6" type="ORF">RB653_004494</name>
</gene>
<evidence type="ECO:0000256" key="4">
    <source>
        <dbReference type="ARBA" id="ARBA00022807"/>
    </source>
</evidence>
<dbReference type="SUPFAM" id="SSF54001">
    <property type="entry name" value="Cysteine proteinases"/>
    <property type="match status" value="1"/>
</dbReference>
<evidence type="ECO:0000256" key="3">
    <source>
        <dbReference type="ARBA" id="ARBA00022801"/>
    </source>
</evidence>
<comment type="caution">
    <text evidence="6">The sequence shown here is derived from an EMBL/GenBank/DDBJ whole genome shotgun (WGS) entry which is preliminary data.</text>
</comment>
<feature type="domain" description="Ubiquitin-like protease family profile" evidence="5">
    <location>
        <begin position="12"/>
        <end position="186"/>
    </location>
</feature>
<dbReference type="InterPro" id="IPR038765">
    <property type="entry name" value="Papain-like_cys_pep_sf"/>
</dbReference>
<evidence type="ECO:0000256" key="1">
    <source>
        <dbReference type="ARBA" id="ARBA00005234"/>
    </source>
</evidence>
<sequence length="244" mass="28243">MSDPLILSYNDSTIYQSDINILKHSNYWLNDSIISFYLEWLKDGGSGDNNKNIIPNDVLLLSPSVVFCCSFVESEQEIQLMFEQPLSLKSREVIFFPFCNNRDPSVVGGGSHWSLLIFIKSLNKFIYYDSINRFDSNDAIFIISKFKFLLSPSNNNLKEYIINQKTPQQQNGYDCGLYVLSIIEELLKLIIKENENNKNGDNKILYKDLLLSESTNNLLFKEISPNFIKDKRIEILNIILKLKK</sequence>
<evidence type="ECO:0000313" key="6">
    <source>
        <dbReference type="EMBL" id="KAK5582905.1"/>
    </source>
</evidence>
<dbReference type="GO" id="GO:0008234">
    <property type="term" value="F:cysteine-type peptidase activity"/>
    <property type="evidence" value="ECO:0007669"/>
    <property type="project" value="UniProtKB-KW"/>
</dbReference>
<keyword evidence="2" id="KW-0645">Protease</keyword>
<dbReference type="InterPro" id="IPR044613">
    <property type="entry name" value="Nep1/2-like"/>
</dbReference>
<keyword evidence="3" id="KW-0378">Hydrolase</keyword>
<evidence type="ECO:0000259" key="5">
    <source>
        <dbReference type="PROSITE" id="PS50600"/>
    </source>
</evidence>
<dbReference type="Proteomes" id="UP001344447">
    <property type="component" value="Unassembled WGS sequence"/>
</dbReference>
<dbReference type="Pfam" id="PF02902">
    <property type="entry name" value="Peptidase_C48"/>
    <property type="match status" value="1"/>
</dbReference>
<evidence type="ECO:0000313" key="7">
    <source>
        <dbReference type="Proteomes" id="UP001344447"/>
    </source>
</evidence>
<organism evidence="6 7">
    <name type="scientific">Dictyostelium firmibasis</name>
    <dbReference type="NCBI Taxonomy" id="79012"/>
    <lineage>
        <taxon>Eukaryota</taxon>
        <taxon>Amoebozoa</taxon>
        <taxon>Evosea</taxon>
        <taxon>Eumycetozoa</taxon>
        <taxon>Dictyostelia</taxon>
        <taxon>Dictyosteliales</taxon>
        <taxon>Dictyosteliaceae</taxon>
        <taxon>Dictyostelium</taxon>
    </lineage>
</organism>
<dbReference type="GO" id="GO:0019784">
    <property type="term" value="F:deNEDDylase activity"/>
    <property type="evidence" value="ECO:0007669"/>
    <property type="project" value="InterPro"/>
</dbReference>
<dbReference type="Gene3D" id="3.40.395.10">
    <property type="entry name" value="Adenoviral Proteinase, Chain A"/>
    <property type="match status" value="1"/>
</dbReference>